<dbReference type="EMBL" id="BARW01003229">
    <property type="protein sequence ID" value="GAI64839.1"/>
    <property type="molecule type" value="Genomic_DNA"/>
</dbReference>
<dbReference type="PANTHER" id="PTHR43661">
    <property type="entry name" value="D-XYLONATE DEHYDRATASE"/>
    <property type="match status" value="1"/>
</dbReference>
<feature type="non-terminal residue" evidence="5">
    <location>
        <position position="359"/>
    </location>
</feature>
<feature type="domain" description="Dihydroxy-acid/6-phosphogluconate dehydratase C-terminal" evidence="4">
    <location>
        <begin position="294"/>
        <end position="358"/>
    </location>
</feature>
<dbReference type="AlphaFoldDB" id="X1SAM1"/>
<keyword evidence="2" id="KW-0456">Lyase</keyword>
<dbReference type="InterPro" id="IPR056740">
    <property type="entry name" value="ILV_EDD_C"/>
</dbReference>
<gene>
    <name evidence="5" type="ORF">S12H4_08374</name>
</gene>
<dbReference type="InterPro" id="IPR042096">
    <property type="entry name" value="Dihydro-acid_dehy_C"/>
</dbReference>
<evidence type="ECO:0000256" key="2">
    <source>
        <dbReference type="ARBA" id="ARBA00023239"/>
    </source>
</evidence>
<dbReference type="SUPFAM" id="SSF143975">
    <property type="entry name" value="IlvD/EDD N-terminal domain-like"/>
    <property type="match status" value="1"/>
</dbReference>
<evidence type="ECO:0000259" key="4">
    <source>
        <dbReference type="Pfam" id="PF24877"/>
    </source>
</evidence>
<evidence type="ECO:0000256" key="1">
    <source>
        <dbReference type="ARBA" id="ARBA00006486"/>
    </source>
</evidence>
<organism evidence="5">
    <name type="scientific">marine sediment metagenome</name>
    <dbReference type="NCBI Taxonomy" id="412755"/>
    <lineage>
        <taxon>unclassified sequences</taxon>
        <taxon>metagenomes</taxon>
        <taxon>ecological metagenomes</taxon>
    </lineage>
</organism>
<accession>X1SAM1</accession>
<dbReference type="SUPFAM" id="SSF52016">
    <property type="entry name" value="LeuD/IlvD-like"/>
    <property type="match status" value="1"/>
</dbReference>
<dbReference type="Pfam" id="PF24877">
    <property type="entry name" value="ILV_EDD_C"/>
    <property type="match status" value="1"/>
</dbReference>
<feature type="domain" description="Dihydroxy-acid/6-phosphogluconate dehydratase N-terminal" evidence="3">
    <location>
        <begin position="1"/>
        <end position="281"/>
    </location>
</feature>
<proteinExistence type="inferred from homology"/>
<evidence type="ECO:0000259" key="3">
    <source>
        <dbReference type="Pfam" id="PF00920"/>
    </source>
</evidence>
<dbReference type="Gene3D" id="3.50.30.80">
    <property type="entry name" value="IlvD/EDD C-terminal domain-like"/>
    <property type="match status" value="1"/>
</dbReference>
<dbReference type="PANTHER" id="PTHR43661:SF3">
    <property type="entry name" value="D-XYLONATE DEHYDRATASE YAGF-RELATED"/>
    <property type="match status" value="1"/>
</dbReference>
<dbReference type="InterPro" id="IPR037237">
    <property type="entry name" value="IlvD/EDD_N"/>
</dbReference>
<sequence length="359" mass="39061">MEFNTIATCDGIANSGNYSKFVLPSREIIAASIESTIKAYNFDGMVMLSSCDKIIPGMLLATARCDIPTVFLTGGIMKPKYFNDGPLKGKTFVTSDIKEAIGRFKAGKISEEEFFLIESETCCSPGACNMMGTANTMACIVELMGLSLPDCATTSAIGKRREELSKETGKTIVNLVETNITALDLITHKSIENACKVALSFGGSTNMILHMCALSHEIGGTLNHFDFDRLSKSVPLLAKFKPASEYNLTEFHEAGSVKVLTKKLSKLLDLSAINILGESLETYLEKVEVLEHQLIRDLNDPISNEGGIAILKGNLAPDGAIVKQSAVDFKMRRHKGPAKVFEAEEELKDALMSDKIKEE</sequence>
<reference evidence="5" key="1">
    <citation type="journal article" date="2014" name="Front. Microbiol.">
        <title>High frequency of phylogenetically diverse reductive dehalogenase-homologous genes in deep subseafloor sedimentary metagenomes.</title>
        <authorList>
            <person name="Kawai M."/>
            <person name="Futagami T."/>
            <person name="Toyoda A."/>
            <person name="Takaki Y."/>
            <person name="Nishi S."/>
            <person name="Hori S."/>
            <person name="Arai W."/>
            <person name="Tsubouchi T."/>
            <person name="Morono Y."/>
            <person name="Uchiyama I."/>
            <person name="Ito T."/>
            <person name="Fujiyama A."/>
            <person name="Inagaki F."/>
            <person name="Takami H."/>
        </authorList>
    </citation>
    <scope>NUCLEOTIDE SEQUENCE</scope>
    <source>
        <strain evidence="5">Expedition CK06-06</strain>
    </source>
</reference>
<comment type="caution">
    <text evidence="5">The sequence shown here is derived from an EMBL/GenBank/DDBJ whole genome shotgun (WGS) entry which is preliminary data.</text>
</comment>
<dbReference type="PROSITE" id="PS00886">
    <property type="entry name" value="ILVD_EDD_1"/>
    <property type="match status" value="1"/>
</dbReference>
<name>X1SAM1_9ZZZZ</name>
<dbReference type="InterPro" id="IPR020558">
    <property type="entry name" value="DiOHA_6PGluconate_deHydtase_CS"/>
</dbReference>
<dbReference type="Pfam" id="PF00920">
    <property type="entry name" value="ILVD_EDD_N"/>
    <property type="match status" value="1"/>
</dbReference>
<dbReference type="GO" id="GO:0016836">
    <property type="term" value="F:hydro-lyase activity"/>
    <property type="evidence" value="ECO:0007669"/>
    <property type="project" value="TreeGrafter"/>
</dbReference>
<dbReference type="InterPro" id="IPR000581">
    <property type="entry name" value="ILV_EDD_N"/>
</dbReference>
<dbReference type="GO" id="GO:0005829">
    <property type="term" value="C:cytosol"/>
    <property type="evidence" value="ECO:0007669"/>
    <property type="project" value="TreeGrafter"/>
</dbReference>
<evidence type="ECO:0008006" key="6">
    <source>
        <dbReference type="Google" id="ProtNLM"/>
    </source>
</evidence>
<protein>
    <recommendedName>
        <fullName evidence="6">Dihydroxy-acid dehydratase</fullName>
    </recommendedName>
</protein>
<evidence type="ECO:0000313" key="5">
    <source>
        <dbReference type="EMBL" id="GAI64839.1"/>
    </source>
</evidence>
<comment type="similarity">
    <text evidence="1">Belongs to the IlvD/Edd family.</text>
</comment>